<dbReference type="KEGG" id="sre:PTSG_12250"/>
<protein>
    <submittedName>
        <fullName evidence="1">Uncharacterized protein</fullName>
    </submittedName>
</protein>
<organism evidence="2">
    <name type="scientific">Salpingoeca rosetta (strain ATCC 50818 / BSB-021)</name>
    <dbReference type="NCBI Taxonomy" id="946362"/>
    <lineage>
        <taxon>Eukaryota</taxon>
        <taxon>Choanoflagellata</taxon>
        <taxon>Craspedida</taxon>
        <taxon>Salpingoecidae</taxon>
        <taxon>Salpingoeca</taxon>
    </lineage>
</organism>
<dbReference type="Gene3D" id="1.25.40.570">
    <property type="match status" value="1"/>
</dbReference>
<name>F2U9F1_SALR5</name>
<evidence type="ECO:0000313" key="2">
    <source>
        <dbReference type="Proteomes" id="UP000007799"/>
    </source>
</evidence>
<dbReference type="RefSeq" id="XP_004994384.1">
    <property type="nucleotide sequence ID" value="XM_004994327.1"/>
</dbReference>
<dbReference type="AlphaFoldDB" id="F2U9F1"/>
<dbReference type="EMBL" id="GL832965">
    <property type="protein sequence ID" value="EGD73354.1"/>
    <property type="molecule type" value="Genomic_DNA"/>
</dbReference>
<evidence type="ECO:0000313" key="1">
    <source>
        <dbReference type="EMBL" id="EGD73354.1"/>
    </source>
</evidence>
<sequence length="156" mass="17670">MSQAQRDSQGGPAPMDVAEERMIIPNCTLAVEEFPEQYIESQCLARLLHIAEHCPQARLKALKVAEKVSRQCMDVGMQRQIVKLLRAACVDHNEPYPSGMPSEALIDAKSLRVKEKARMCFIAATPERTIVHRHEALYETIDCVRECPKHQRTLSM</sequence>
<dbReference type="Proteomes" id="UP000007799">
    <property type="component" value="Unassembled WGS sequence"/>
</dbReference>
<reference evidence="1" key="1">
    <citation type="submission" date="2009-08" db="EMBL/GenBank/DDBJ databases">
        <title>Annotation of Salpingoeca rosetta.</title>
        <authorList>
            <consortium name="The Broad Institute Genome Sequencing Platform"/>
            <person name="Russ C."/>
            <person name="Cuomo C."/>
            <person name="Burger G."/>
            <person name="Gray M.W."/>
            <person name="Holland P.W.H."/>
            <person name="King N."/>
            <person name="Lang F.B.F."/>
            <person name="Roger A.J."/>
            <person name="Ruiz-Trillo I."/>
            <person name="Young S.K."/>
            <person name="Zeng Q."/>
            <person name="Gargeya S."/>
            <person name="Alvarado L."/>
            <person name="Berlin A."/>
            <person name="Chapman S.B."/>
            <person name="Chen Z."/>
            <person name="Freedman E."/>
            <person name="Gellesch M."/>
            <person name="Goldberg J."/>
            <person name="Griggs A."/>
            <person name="Gujja S."/>
            <person name="Heilman E."/>
            <person name="Heiman D."/>
            <person name="Howarth C."/>
            <person name="Mehta T."/>
            <person name="Neiman D."/>
            <person name="Pearson M."/>
            <person name="Roberts A."/>
            <person name="Saif S."/>
            <person name="Shea T."/>
            <person name="Shenoy N."/>
            <person name="Sisk P."/>
            <person name="Stolte C."/>
            <person name="Sykes S."/>
            <person name="White J."/>
            <person name="Yandava C."/>
            <person name="Haas B."/>
            <person name="Nusbaum C."/>
            <person name="Birren B."/>
        </authorList>
    </citation>
    <scope>NUCLEOTIDE SEQUENCE [LARGE SCALE GENOMIC DNA]</scope>
    <source>
        <strain evidence="1">ATCC 50818</strain>
    </source>
</reference>
<proteinExistence type="predicted"/>
<dbReference type="OrthoDB" id="8834714at2759"/>
<keyword evidence="2" id="KW-1185">Reference proteome</keyword>
<gene>
    <name evidence="1" type="ORF">PTSG_12250</name>
</gene>
<accession>F2U9F1</accession>
<dbReference type="GeneID" id="16074965"/>
<dbReference type="InParanoid" id="F2U9F1"/>